<dbReference type="PIRSF" id="PIRSF038984">
    <property type="entry name" value="FAD_binding_protein"/>
    <property type="match status" value="1"/>
</dbReference>
<evidence type="ECO:0000259" key="4">
    <source>
        <dbReference type="Pfam" id="PF21688"/>
    </source>
</evidence>
<evidence type="ECO:0000256" key="2">
    <source>
        <dbReference type="ARBA" id="ARBA00023002"/>
    </source>
</evidence>
<feature type="domain" description="FAD-dependent oxidoreductase 2 FAD-binding" evidence="3">
    <location>
        <begin position="6"/>
        <end position="207"/>
    </location>
</feature>
<dbReference type="Pfam" id="PF00890">
    <property type="entry name" value="FAD_binding_2"/>
    <property type="match status" value="1"/>
</dbReference>
<evidence type="ECO:0000259" key="3">
    <source>
        <dbReference type="Pfam" id="PF00890"/>
    </source>
</evidence>
<dbReference type="GO" id="GO:0016491">
    <property type="term" value="F:oxidoreductase activity"/>
    <property type="evidence" value="ECO:0007669"/>
    <property type="project" value="UniProtKB-KW"/>
</dbReference>
<proteinExistence type="predicted"/>
<evidence type="ECO:0000313" key="5">
    <source>
        <dbReference type="EMBL" id="KKU56605.1"/>
    </source>
</evidence>
<dbReference type="PANTHER" id="PTHR43106:SF1">
    <property type="entry name" value="DEHYDROGENASE-RELATED"/>
    <property type="match status" value="1"/>
</dbReference>
<dbReference type="PATRIC" id="fig|1618357.3.peg.319"/>
<accession>A0A0G1UFZ2</accession>
<gene>
    <name evidence="5" type="ORF">UX78_C0005G0021</name>
</gene>
<feature type="domain" description="FAD-dependent protein C-terminal" evidence="4">
    <location>
        <begin position="238"/>
        <end position="399"/>
    </location>
</feature>
<dbReference type="SUPFAM" id="SSF51905">
    <property type="entry name" value="FAD/NAD(P)-binding domain"/>
    <property type="match status" value="1"/>
</dbReference>
<dbReference type="InterPro" id="IPR049516">
    <property type="entry name" value="FAD-depend_C"/>
</dbReference>
<dbReference type="AlphaFoldDB" id="A0A0G1UFZ2"/>
<dbReference type="InterPro" id="IPR028348">
    <property type="entry name" value="FAD-binding_protein"/>
</dbReference>
<evidence type="ECO:0000256" key="1">
    <source>
        <dbReference type="ARBA" id="ARBA00022630"/>
    </source>
</evidence>
<dbReference type="PANTHER" id="PTHR43106">
    <property type="entry name" value="DEHYDROGENASE-RELATED"/>
    <property type="match status" value="1"/>
</dbReference>
<evidence type="ECO:0000313" key="6">
    <source>
        <dbReference type="Proteomes" id="UP000034607"/>
    </source>
</evidence>
<dbReference type="Proteomes" id="UP000034607">
    <property type="component" value="Unassembled WGS sequence"/>
</dbReference>
<dbReference type="InterPro" id="IPR003953">
    <property type="entry name" value="FAD-dep_OxRdtase_2_FAD-bd"/>
</dbReference>
<dbReference type="PROSITE" id="PS51257">
    <property type="entry name" value="PROKAR_LIPOPROTEIN"/>
    <property type="match status" value="1"/>
</dbReference>
<dbReference type="EMBL" id="LCNM01000005">
    <property type="protein sequence ID" value="KKU56605.1"/>
    <property type="molecule type" value="Genomic_DNA"/>
</dbReference>
<sequence>MERKYDVVIVGAGPAGVFACYELLKKHTGLKIAIVDMGNSFSKRMPSEVMSGFGGAGTYSDGKLHFTPKLSHERTFHIIDPEEYQKILDYIDTIFTDEFKVKAVEYPRNKDEVQLMVDEAERKGIELIVRRAKHVGTNVLREVIGRIEKNFIKRGVDLIMNTKVVDLLVEKGRGVGVLTEEGERILGDKILLSPGRVSAKWLQELAEKQGIKYQYDMVEVGVRVEIPASVMRRYAEALYEIVFKIRTVTYDDIMRTFCTCPNGFVTVEKYRGFVCVNGHSYSDNQGVNSNFAFVAEVHLTEPVENSIAYAESIAQVTSTIGGGKPILQRLADLRRNRRSTKTRLANSLVRPSLSEVTPGDIAMALPHRIVVDILEGLTKLDEVMPGVNDGSTLLYAPEVKFRSSKVTTTPDMQTTLPGVYVAGDASGMSGTITGAAATGIMAARGMMRESGK</sequence>
<dbReference type="PRINTS" id="PR00368">
    <property type="entry name" value="FADPNR"/>
</dbReference>
<reference evidence="5 6" key="1">
    <citation type="journal article" date="2015" name="Nature">
        <title>rRNA introns, odd ribosomes, and small enigmatic genomes across a large radiation of phyla.</title>
        <authorList>
            <person name="Brown C.T."/>
            <person name="Hug L.A."/>
            <person name="Thomas B.C."/>
            <person name="Sharon I."/>
            <person name="Castelle C.J."/>
            <person name="Singh A."/>
            <person name="Wilkins M.J."/>
            <person name="Williams K.H."/>
            <person name="Banfield J.F."/>
        </authorList>
    </citation>
    <scope>NUCLEOTIDE SEQUENCE [LARGE SCALE GENOMIC DNA]</scope>
</reference>
<dbReference type="Gene3D" id="3.50.50.60">
    <property type="entry name" value="FAD/NAD(P)-binding domain"/>
    <property type="match status" value="3"/>
</dbReference>
<keyword evidence="2" id="KW-0560">Oxidoreductase</keyword>
<organism evidence="5 6">
    <name type="scientific">Candidatus Amesbacteria bacterium GW2011_GWA2_47_11</name>
    <dbReference type="NCBI Taxonomy" id="1618357"/>
    <lineage>
        <taxon>Bacteria</taxon>
        <taxon>Candidatus Amesiibacteriota</taxon>
    </lineage>
</organism>
<keyword evidence="1" id="KW-0285">Flavoprotein</keyword>
<dbReference type="InterPro" id="IPR036188">
    <property type="entry name" value="FAD/NAD-bd_sf"/>
</dbReference>
<name>A0A0G1UFZ2_9BACT</name>
<comment type="caution">
    <text evidence="5">The sequence shown here is derived from an EMBL/GenBank/DDBJ whole genome shotgun (WGS) entry which is preliminary data.</text>
</comment>
<protein>
    <submittedName>
        <fullName evidence="5">FAD-dependent pyridine nucleotide-disulfide oxidoreductase</fullName>
    </submittedName>
</protein>
<dbReference type="Pfam" id="PF21688">
    <property type="entry name" value="FAD-depend_C"/>
    <property type="match status" value="1"/>
</dbReference>